<evidence type="ECO:0000256" key="5">
    <source>
        <dbReference type="ARBA" id="ARBA00022729"/>
    </source>
</evidence>
<organism evidence="10 11">
    <name type="scientific">Thermobrachium celere DSM 8682</name>
    <dbReference type="NCBI Taxonomy" id="941824"/>
    <lineage>
        <taxon>Bacteria</taxon>
        <taxon>Bacillati</taxon>
        <taxon>Bacillota</taxon>
        <taxon>Clostridia</taxon>
        <taxon>Eubacteriales</taxon>
        <taxon>Clostridiaceae</taxon>
        <taxon>Thermobrachium</taxon>
    </lineage>
</organism>
<dbReference type="GO" id="GO:0008270">
    <property type="term" value="F:zinc ion binding"/>
    <property type="evidence" value="ECO:0007669"/>
    <property type="project" value="InterPro"/>
</dbReference>
<dbReference type="InterPro" id="IPR029002">
    <property type="entry name" value="PLPC/GPLD1"/>
</dbReference>
<keyword evidence="11" id="KW-1185">Reference proteome</keyword>
<name>R7RTG8_9CLOT</name>
<protein>
    <recommendedName>
        <fullName evidence="2">Phospholipase C</fullName>
        <ecNumber evidence="1">3.1.4.3</ecNumber>
    </recommendedName>
    <alternativeName>
        <fullName evidence="8">Phosphatidylcholine cholinephosphohydrolase</fullName>
    </alternativeName>
</protein>
<dbReference type="SUPFAM" id="SSF48537">
    <property type="entry name" value="Phospholipase C/P1 nuclease"/>
    <property type="match status" value="1"/>
</dbReference>
<reference evidence="10" key="1">
    <citation type="submission" date="2013-03" db="EMBL/GenBank/DDBJ databases">
        <title>Draft genome sequence of the hydrogen-ethanol-producing anaerobic alkalithermophilic Caloramator celere.</title>
        <authorList>
            <person name="Ciranna A."/>
            <person name="Larjo A."/>
            <person name="Kivisto A."/>
            <person name="Santala V."/>
            <person name="Roos C."/>
            <person name="Karp M."/>
        </authorList>
    </citation>
    <scope>NUCLEOTIDE SEQUENCE [LARGE SCALE GENOMIC DNA]</scope>
    <source>
        <strain evidence="10">DSM 8682</strain>
    </source>
</reference>
<dbReference type="InterPro" id="IPR001531">
    <property type="entry name" value="Zn_PLipaseC"/>
</dbReference>
<dbReference type="eggNOG" id="ENOG5032CXY">
    <property type="taxonomic scope" value="Bacteria"/>
</dbReference>
<dbReference type="AlphaFoldDB" id="R7RTG8"/>
<dbReference type="Pfam" id="PF00882">
    <property type="entry name" value="Zn_dep_PLPC"/>
    <property type="match status" value="1"/>
</dbReference>
<keyword evidence="4" id="KW-0479">Metal-binding</keyword>
<accession>R7RTG8</accession>
<dbReference type="SMART" id="SM00770">
    <property type="entry name" value="Zn_dep_PLPC"/>
    <property type="match status" value="1"/>
</dbReference>
<comment type="caution">
    <text evidence="10">The sequence shown here is derived from an EMBL/GenBank/DDBJ whole genome shotgun (WGS) entry which is preliminary data.</text>
</comment>
<dbReference type="RefSeq" id="WP_018662774.1">
    <property type="nucleotide sequence ID" value="NZ_HF952018.1"/>
</dbReference>
<dbReference type="EC" id="3.1.4.3" evidence="1"/>
<dbReference type="PROSITE" id="PS51346">
    <property type="entry name" value="PROKAR_ZN_DEPEND_PLPC_2"/>
    <property type="match status" value="1"/>
</dbReference>
<evidence type="ECO:0000256" key="6">
    <source>
        <dbReference type="ARBA" id="ARBA00022801"/>
    </source>
</evidence>
<evidence type="ECO:0000256" key="7">
    <source>
        <dbReference type="ARBA" id="ARBA00022833"/>
    </source>
</evidence>
<feature type="domain" description="Zn-dependent PLC" evidence="9">
    <location>
        <begin position="21"/>
        <end position="237"/>
    </location>
</feature>
<evidence type="ECO:0000256" key="4">
    <source>
        <dbReference type="ARBA" id="ARBA00022723"/>
    </source>
</evidence>
<dbReference type="OrthoDB" id="1677163at2"/>
<dbReference type="Gene3D" id="1.10.575.10">
    <property type="entry name" value="P1 Nuclease"/>
    <property type="match status" value="1"/>
</dbReference>
<evidence type="ECO:0000256" key="2">
    <source>
        <dbReference type="ARBA" id="ARBA00018391"/>
    </source>
</evidence>
<dbReference type="GO" id="GO:0034480">
    <property type="term" value="F:phosphatidylcholine phospholipase C activity"/>
    <property type="evidence" value="ECO:0007669"/>
    <property type="project" value="UniProtKB-EC"/>
</dbReference>
<evidence type="ECO:0000256" key="3">
    <source>
        <dbReference type="ARBA" id="ARBA00022525"/>
    </source>
</evidence>
<evidence type="ECO:0000313" key="11">
    <source>
        <dbReference type="Proteomes" id="UP000014923"/>
    </source>
</evidence>
<keyword evidence="6 10" id="KW-0378">Hydrolase</keyword>
<keyword evidence="5" id="KW-0732">Signal</keyword>
<dbReference type="CDD" id="cd11009">
    <property type="entry name" value="Zn_dep_PLPC"/>
    <property type="match status" value="1"/>
</dbReference>
<evidence type="ECO:0000259" key="9">
    <source>
        <dbReference type="PROSITE" id="PS51346"/>
    </source>
</evidence>
<sequence>MSIVEKSYSKVFKGMLKAVNPIKKKIIKTECKVHQFINNQALIILKNDGHDYVYREIGLNIDKINEGVVWADQDFKSSNHFYNPDRKKGLYGCSNALKECSFYYAMALTEYKKGNKDNAYFYLGAACHLIQDVTVPQHVNVKLLDSHRKFEQWVIKTYKNQESFRAYDGGIYFVSIKQFIDFNSHAALKTYYKYKNELNDEIRYYKITSVILKLAQRTTAGLMLKFFYDIRRIENLNKEW</sequence>
<dbReference type="HOGENOM" id="CLU_100197_0_0_9"/>
<evidence type="ECO:0000256" key="1">
    <source>
        <dbReference type="ARBA" id="ARBA00012018"/>
    </source>
</evidence>
<evidence type="ECO:0000256" key="8">
    <source>
        <dbReference type="ARBA" id="ARBA00031285"/>
    </source>
</evidence>
<evidence type="ECO:0000313" key="10">
    <source>
        <dbReference type="EMBL" id="CDF58558.1"/>
    </source>
</evidence>
<keyword evidence="7" id="KW-0862">Zinc</keyword>
<keyword evidence="3" id="KW-0964">Secreted</keyword>
<dbReference type="EMBL" id="CAVN010000097">
    <property type="protein sequence ID" value="CDF58558.1"/>
    <property type="molecule type" value="Genomic_DNA"/>
</dbReference>
<gene>
    <name evidence="10" type="ORF">TCEL_00604</name>
</gene>
<proteinExistence type="predicted"/>
<dbReference type="InterPro" id="IPR008947">
    <property type="entry name" value="PLipase_C/P1_nuclease_dom_sf"/>
</dbReference>
<dbReference type="Proteomes" id="UP000014923">
    <property type="component" value="Unassembled WGS sequence"/>
</dbReference>